<keyword evidence="3" id="KW-1185">Reference proteome</keyword>
<proteinExistence type="predicted"/>
<reference evidence="3" key="1">
    <citation type="submission" date="2016-11" db="EMBL/GenBank/DDBJ databases">
        <title>Halolamina sediminis sp. nov., an extremely halophilic archaeon isolated from solar salt.</title>
        <authorList>
            <person name="Koh H.-W."/>
            <person name="Rani S."/>
            <person name="Park S.-J."/>
        </authorList>
    </citation>
    <scope>NUCLEOTIDE SEQUENCE [LARGE SCALE GENOMIC DNA]</scope>
    <source>
        <strain evidence="3">Hb3</strain>
    </source>
</reference>
<evidence type="ECO:0000313" key="3">
    <source>
        <dbReference type="Proteomes" id="UP000181985"/>
    </source>
</evidence>
<name>A0A1J0VJL8_9GAMM</name>
<feature type="region of interest" description="Disordered" evidence="1">
    <location>
        <begin position="122"/>
        <end position="143"/>
    </location>
</feature>
<organism evidence="2 3">
    <name type="scientific">Halomonas aestuarii</name>
    <dbReference type="NCBI Taxonomy" id="1897729"/>
    <lineage>
        <taxon>Bacteria</taxon>
        <taxon>Pseudomonadati</taxon>
        <taxon>Pseudomonadota</taxon>
        <taxon>Gammaproteobacteria</taxon>
        <taxon>Oceanospirillales</taxon>
        <taxon>Halomonadaceae</taxon>
        <taxon>Halomonas</taxon>
    </lineage>
</organism>
<gene>
    <name evidence="2" type="ORF">BOX17_15345</name>
</gene>
<evidence type="ECO:0000313" key="2">
    <source>
        <dbReference type="EMBL" id="APE32206.1"/>
    </source>
</evidence>
<dbReference type="InterPro" id="IPR021736">
    <property type="entry name" value="DUF3305"/>
</dbReference>
<dbReference type="OrthoDB" id="5586738at2"/>
<dbReference type="Proteomes" id="UP000181985">
    <property type="component" value="Chromosome"/>
</dbReference>
<dbReference type="AlphaFoldDB" id="A0A1J0VJL8"/>
<protein>
    <recommendedName>
        <fullName evidence="4">DUF3305 domain-containing protein</fullName>
    </recommendedName>
</protein>
<accession>A0A1J0VJL8</accession>
<dbReference type="KEGG" id="hsi:BOX17_15345"/>
<sequence length="143" mass="15734">MASISSHRPLSFEVAGEPLVIKGFPTTRWRVVDLAPGEAGPWTLDLQLYMTERAAYRFNLTSRTPRLFIRAGEAGATPRPDAITASQEVAAGWLDGEHRVLEVGMPLAIQAWLEAYLAQHGEAPDEGRKKKRKGAGRARELQA</sequence>
<dbReference type="RefSeq" id="WP_071946137.1">
    <property type="nucleotide sequence ID" value="NZ_CP018139.1"/>
</dbReference>
<evidence type="ECO:0008006" key="4">
    <source>
        <dbReference type="Google" id="ProtNLM"/>
    </source>
</evidence>
<dbReference type="EMBL" id="CP018139">
    <property type="protein sequence ID" value="APE32206.1"/>
    <property type="molecule type" value="Genomic_DNA"/>
</dbReference>
<evidence type="ECO:0000256" key="1">
    <source>
        <dbReference type="SAM" id="MobiDB-lite"/>
    </source>
</evidence>
<dbReference type="Pfam" id="PF11749">
    <property type="entry name" value="DUF3305"/>
    <property type="match status" value="1"/>
</dbReference>